<dbReference type="InterPro" id="IPR023213">
    <property type="entry name" value="CAT-like_dom_sf"/>
</dbReference>
<dbReference type="Pfam" id="PF02458">
    <property type="entry name" value="Transferase"/>
    <property type="match status" value="1"/>
</dbReference>
<keyword evidence="3" id="KW-1185">Reference proteome</keyword>
<evidence type="ECO:0000313" key="3">
    <source>
        <dbReference type="Proteomes" id="UP000193922"/>
    </source>
</evidence>
<gene>
    <name evidence="2" type="ORF">DL89DRAFT_281877</name>
</gene>
<dbReference type="SUPFAM" id="SSF52777">
    <property type="entry name" value="CoA-dependent acyltransferases"/>
    <property type="match status" value="1"/>
</dbReference>
<sequence>MDTFKDSVVSQTTYLNVCDTVLSSFNIQLIFFYENEAGVDHFMDSTKLEQAFYKTLVVFPSYAGVARMRSDGRLELVIDRDNLNMPVYRVSESDVPFGDLKAAKYSPKSWPPGLMTAAAIPLPDAETGVTKMLNAHVVRCKDNSGVVVYVCGHHIVADGNGMYTFVRRWADEMRALVEGTPGPDYPLNFDRSSIFGPPSAESMELSEIERKNLQSFFSTSLNEMCHKEIVDGGYDSNLYRINRADLDNLRRETLEFVSGGTRLSTNDVLTALMSKTLAWAVKDSTADEASEESAPASEVMEPPLQCVAFAYNIRPVLGESFANYIGNGLYIPSFTHPFDGSASAVTAQSLAEMALKVRNSVDAVKKHHVQQFFASIEGDPEKVASTLAHDSPFKHTAILTNHFKLRVYEINFGFGVATFVAPRPYLARVCVRILPVSPPSNDIYVFINDTPAVLDSVRKNKFWNSLAELVY</sequence>
<dbReference type="PANTHER" id="PTHR31642">
    <property type="entry name" value="TRICHOTHECENE 3-O-ACETYLTRANSFERASE"/>
    <property type="match status" value="1"/>
</dbReference>
<dbReference type="Gene3D" id="3.30.559.10">
    <property type="entry name" value="Chloramphenicol acetyltransferase-like domain"/>
    <property type="match status" value="2"/>
</dbReference>
<dbReference type="RefSeq" id="XP_040746623.1">
    <property type="nucleotide sequence ID" value="XM_040889658.1"/>
</dbReference>
<evidence type="ECO:0008006" key="4">
    <source>
        <dbReference type="Google" id="ProtNLM"/>
    </source>
</evidence>
<dbReference type="OrthoDB" id="1862401at2759"/>
<dbReference type="PANTHER" id="PTHR31642:SF310">
    <property type="entry name" value="FATTY ALCOHOL:CAFFEOYL-COA ACYLTRANSFERASE"/>
    <property type="match status" value="1"/>
</dbReference>
<organism evidence="2 3">
    <name type="scientific">Linderina pennispora</name>
    <dbReference type="NCBI Taxonomy" id="61395"/>
    <lineage>
        <taxon>Eukaryota</taxon>
        <taxon>Fungi</taxon>
        <taxon>Fungi incertae sedis</taxon>
        <taxon>Zoopagomycota</taxon>
        <taxon>Kickxellomycotina</taxon>
        <taxon>Kickxellomycetes</taxon>
        <taxon>Kickxellales</taxon>
        <taxon>Kickxellaceae</taxon>
        <taxon>Linderina</taxon>
    </lineage>
</organism>
<dbReference type="InterPro" id="IPR050317">
    <property type="entry name" value="Plant_Fungal_Acyltransferase"/>
</dbReference>
<comment type="caution">
    <text evidence="2">The sequence shown here is derived from an EMBL/GenBank/DDBJ whole genome shotgun (WGS) entry which is preliminary data.</text>
</comment>
<proteinExistence type="predicted"/>
<protein>
    <recommendedName>
        <fullName evidence="4">Transferase-domain-containing protein</fullName>
    </recommendedName>
</protein>
<name>A0A1Y1WIF4_9FUNG</name>
<dbReference type="Proteomes" id="UP000193922">
    <property type="component" value="Unassembled WGS sequence"/>
</dbReference>
<dbReference type="EMBL" id="MCFD01000002">
    <property type="protein sequence ID" value="ORX73283.1"/>
    <property type="molecule type" value="Genomic_DNA"/>
</dbReference>
<dbReference type="GO" id="GO:0016747">
    <property type="term" value="F:acyltransferase activity, transferring groups other than amino-acyl groups"/>
    <property type="evidence" value="ECO:0007669"/>
    <property type="project" value="TreeGrafter"/>
</dbReference>
<evidence type="ECO:0000256" key="1">
    <source>
        <dbReference type="ARBA" id="ARBA00022679"/>
    </source>
</evidence>
<keyword evidence="1" id="KW-0808">Transferase</keyword>
<dbReference type="AlphaFoldDB" id="A0A1Y1WIF4"/>
<dbReference type="GeneID" id="63806306"/>
<dbReference type="GO" id="GO:0044550">
    <property type="term" value="P:secondary metabolite biosynthetic process"/>
    <property type="evidence" value="ECO:0007669"/>
    <property type="project" value="TreeGrafter"/>
</dbReference>
<evidence type="ECO:0000313" key="2">
    <source>
        <dbReference type="EMBL" id="ORX73283.1"/>
    </source>
</evidence>
<accession>A0A1Y1WIF4</accession>
<dbReference type="STRING" id="61395.A0A1Y1WIF4"/>
<reference evidence="2 3" key="1">
    <citation type="submission" date="2016-07" db="EMBL/GenBank/DDBJ databases">
        <title>Pervasive Adenine N6-methylation of Active Genes in Fungi.</title>
        <authorList>
            <consortium name="DOE Joint Genome Institute"/>
            <person name="Mondo S.J."/>
            <person name="Dannebaum R.O."/>
            <person name="Kuo R.C."/>
            <person name="Labutti K."/>
            <person name="Haridas S."/>
            <person name="Kuo A."/>
            <person name="Salamov A."/>
            <person name="Ahrendt S.R."/>
            <person name="Lipzen A."/>
            <person name="Sullivan W."/>
            <person name="Andreopoulos W.B."/>
            <person name="Clum A."/>
            <person name="Lindquist E."/>
            <person name="Daum C."/>
            <person name="Ramamoorthy G.K."/>
            <person name="Gryganskyi A."/>
            <person name="Culley D."/>
            <person name="Magnuson J.K."/>
            <person name="James T.Y."/>
            <person name="O'Malley M.A."/>
            <person name="Stajich J.E."/>
            <person name="Spatafora J.W."/>
            <person name="Visel A."/>
            <person name="Grigoriev I.V."/>
        </authorList>
    </citation>
    <scope>NUCLEOTIDE SEQUENCE [LARGE SCALE GENOMIC DNA]</scope>
    <source>
        <strain evidence="2 3">ATCC 12442</strain>
    </source>
</reference>